<dbReference type="GO" id="GO:0003989">
    <property type="term" value="F:acetyl-CoA carboxylase activity"/>
    <property type="evidence" value="ECO:0007669"/>
    <property type="project" value="InterPro"/>
</dbReference>
<comment type="caution">
    <text evidence="2">The sequence shown here is derived from an EMBL/GenBank/DDBJ whole genome shotgun (WGS) entry which is preliminary data.</text>
</comment>
<evidence type="ECO:0000313" key="3">
    <source>
        <dbReference type="Proteomes" id="UP000253507"/>
    </source>
</evidence>
<dbReference type="Proteomes" id="UP000253507">
    <property type="component" value="Unassembled WGS sequence"/>
</dbReference>
<evidence type="ECO:0000313" key="2">
    <source>
        <dbReference type="EMBL" id="RCG16178.1"/>
    </source>
</evidence>
<dbReference type="Pfam" id="PF13822">
    <property type="entry name" value="ACC_epsilon"/>
    <property type="match status" value="1"/>
</dbReference>
<proteinExistence type="predicted"/>
<organism evidence="2 3">
    <name type="scientific">Streptomyces reniochalinae</name>
    <dbReference type="NCBI Taxonomy" id="2250578"/>
    <lineage>
        <taxon>Bacteria</taxon>
        <taxon>Bacillati</taxon>
        <taxon>Actinomycetota</taxon>
        <taxon>Actinomycetes</taxon>
        <taxon>Kitasatosporales</taxon>
        <taxon>Streptomycetaceae</taxon>
        <taxon>Streptomyces</taxon>
    </lineage>
</organism>
<sequence>MRGGATAGPGREGVLRIVRGHPGDEEIAAAAIALLAVLASRRPAPASRPRAAPEWRGAGEFRPPGSWAAR</sequence>
<name>A0A367EDM1_9ACTN</name>
<dbReference type="GO" id="GO:0004658">
    <property type="term" value="F:propionyl-CoA carboxylase activity"/>
    <property type="evidence" value="ECO:0007669"/>
    <property type="project" value="InterPro"/>
</dbReference>
<dbReference type="AlphaFoldDB" id="A0A367EDM1"/>
<evidence type="ECO:0000256" key="1">
    <source>
        <dbReference type="SAM" id="MobiDB-lite"/>
    </source>
</evidence>
<reference evidence="2 3" key="1">
    <citation type="submission" date="2018-06" db="EMBL/GenBank/DDBJ databases">
        <title>Streptomyces reniochalinae sp. nov. and Streptomyces diacarnus sp. nov. from marine sponges.</title>
        <authorList>
            <person name="Li L."/>
        </authorList>
    </citation>
    <scope>NUCLEOTIDE SEQUENCE [LARGE SCALE GENOMIC DNA]</scope>
    <source>
        <strain evidence="2 3">LHW50302</strain>
    </source>
</reference>
<accession>A0A367EDM1</accession>
<dbReference type="InterPro" id="IPR032716">
    <property type="entry name" value="ACC_epsilon"/>
</dbReference>
<protein>
    <submittedName>
        <fullName evidence="2">Acyl-CoA carboxylase subunit epsilon</fullName>
    </submittedName>
</protein>
<gene>
    <name evidence="2" type="ORF">DQ392_21880</name>
</gene>
<dbReference type="EMBL" id="QOIM01000039">
    <property type="protein sequence ID" value="RCG16178.1"/>
    <property type="molecule type" value="Genomic_DNA"/>
</dbReference>
<feature type="region of interest" description="Disordered" evidence="1">
    <location>
        <begin position="42"/>
        <end position="70"/>
    </location>
</feature>
<keyword evidence="3" id="KW-1185">Reference proteome</keyword>